<dbReference type="BioCyc" id="MHAE859194:G1GR7-1044-MONOMER"/>
<organism evidence="1 2">
    <name type="scientific">Mycoplasma haemofelis (strain Ohio2)</name>
    <dbReference type="NCBI Taxonomy" id="859194"/>
    <lineage>
        <taxon>Bacteria</taxon>
        <taxon>Bacillati</taxon>
        <taxon>Mycoplasmatota</taxon>
        <taxon>Mollicutes</taxon>
        <taxon>Mycoplasmataceae</taxon>
        <taxon>Mycoplasma</taxon>
    </lineage>
</organism>
<evidence type="ECO:0000313" key="2">
    <source>
        <dbReference type="Proteomes" id="UP000007952"/>
    </source>
</evidence>
<dbReference type="HOGENOM" id="CLU_087907_0_0_14"/>
<name>F6FJE8_MYCHI</name>
<reference key="2">
    <citation type="submission" date="2011-05" db="EMBL/GenBank/DDBJ databases">
        <title>The Genome of Mycoplasma haemofelis Strain Ohio2, a pathogenic hemoplasma of the cat.</title>
        <authorList>
            <person name="Santos A.P."/>
            <person name="Guimaraes A.M.S."/>
            <person name="SanMiguel P.J."/>
            <person name="Martin S.W."/>
            <person name="Messick J.B."/>
        </authorList>
    </citation>
    <scope>NUCLEOTIDE SEQUENCE</scope>
    <source>
        <strain>Ohio2</strain>
    </source>
</reference>
<sequence length="292" mass="33340">MAKLLPIFALSGLGAAGFGGWYSFSVLRPKDLKQYLEWQGFELASEKGGHIWKSILDEHKSIAVSRTGKSDPSEDDVKSWCSSRLSSQDYESFKDDASKICVNNPQTVRAKIIQKDGSIDSLIKDSSDSKDKEYRVSYIFKKHIEGVLELIGFVPPEQEKGQEIQENIEEAGKILEAWCKKSLASKPDDVLVDDVKLLCAPMKFKTISELITNQNEKNLLLTDSQNSQELTKKYEEIKEKSSWVNDLTRTKKEQKEGDLKNWCEEIEKKEFSEEGTFSNIYPKFRFRCLKAK</sequence>
<dbReference type="EMBL" id="CP002808">
    <property type="protein sequence ID" value="AEG73303.1"/>
    <property type="molecule type" value="Genomic_DNA"/>
</dbReference>
<dbReference type="Proteomes" id="UP000007952">
    <property type="component" value="Chromosome"/>
</dbReference>
<proteinExistence type="predicted"/>
<dbReference type="AlphaFoldDB" id="F6FJE8"/>
<protein>
    <submittedName>
        <fullName evidence="1">Uncharacterized protein</fullName>
    </submittedName>
</protein>
<reference evidence="1 2" key="1">
    <citation type="journal article" date="2011" name="J. Bacteriol.">
        <title>Complete genome sequences of two hemotropic Mycoplasmas, Mycoplasma haemofelis strain Ohio2 and Mycoplasma suis strain Illinois.</title>
        <authorList>
            <person name="Messick J.B."/>
            <person name="Santos A.P."/>
            <person name="Guimaraes A.M."/>
        </authorList>
    </citation>
    <scope>NUCLEOTIDE SEQUENCE [LARGE SCALE GENOMIC DNA]</scope>
    <source>
        <strain evidence="1 2">Ohio2</strain>
    </source>
</reference>
<dbReference type="STRING" id="859194.MHF_1053"/>
<gene>
    <name evidence="1" type="ordered locus">MHF_1053</name>
</gene>
<dbReference type="KEGG" id="mhf:MHF_1053"/>
<accession>F6FJE8</accession>
<evidence type="ECO:0000313" key="1">
    <source>
        <dbReference type="EMBL" id="AEG73303.1"/>
    </source>
</evidence>